<protein>
    <recommendedName>
        <fullName evidence="2">histidine kinase</fullName>
        <ecNumber evidence="2">2.7.13.3</ecNumber>
    </recommendedName>
</protein>
<dbReference type="InterPro" id="IPR003661">
    <property type="entry name" value="HisK_dim/P_dom"/>
</dbReference>
<dbReference type="PRINTS" id="PR00344">
    <property type="entry name" value="BCTRLSENSOR"/>
</dbReference>
<dbReference type="GO" id="GO:0000156">
    <property type="term" value="F:phosphorelay response regulator activity"/>
    <property type="evidence" value="ECO:0007669"/>
    <property type="project" value="TreeGrafter"/>
</dbReference>
<dbReference type="PANTHER" id="PTHR42878">
    <property type="entry name" value="TWO-COMPONENT HISTIDINE KINASE"/>
    <property type="match status" value="1"/>
</dbReference>
<dbReference type="KEGG" id="fax:FUAX_15690"/>
<keyword evidence="6" id="KW-0472">Membrane</keyword>
<dbReference type="SUPFAM" id="SSF55874">
    <property type="entry name" value="ATPase domain of HSP90 chaperone/DNA topoisomerase II/histidine kinase"/>
    <property type="match status" value="1"/>
</dbReference>
<dbReference type="InterPro" id="IPR000014">
    <property type="entry name" value="PAS"/>
</dbReference>
<dbReference type="InterPro" id="IPR035965">
    <property type="entry name" value="PAS-like_dom_sf"/>
</dbReference>
<reference evidence="9 10" key="1">
    <citation type="submission" date="2021-12" db="EMBL/GenBank/DDBJ databases">
        <title>Genome sequencing of bacteria with rrn-lacking chromosome and rrn-plasmid.</title>
        <authorList>
            <person name="Anda M."/>
            <person name="Iwasaki W."/>
        </authorList>
    </citation>
    <scope>NUCLEOTIDE SEQUENCE [LARGE SCALE GENOMIC DNA]</scope>
    <source>
        <strain evidence="9 10">DSM 100852</strain>
    </source>
</reference>
<dbReference type="GO" id="GO:0016020">
    <property type="term" value="C:membrane"/>
    <property type="evidence" value="ECO:0007669"/>
    <property type="project" value="UniProtKB-SubCell"/>
</dbReference>
<evidence type="ECO:0000259" key="8">
    <source>
        <dbReference type="PROSITE" id="PS50112"/>
    </source>
</evidence>
<dbReference type="FunFam" id="3.30.565.10:FF:000006">
    <property type="entry name" value="Sensor histidine kinase WalK"/>
    <property type="match status" value="1"/>
</dbReference>
<dbReference type="SUPFAM" id="SSF55785">
    <property type="entry name" value="PYP-like sensor domain (PAS domain)"/>
    <property type="match status" value="1"/>
</dbReference>
<gene>
    <name evidence="9" type="ORF">FUAX_15690</name>
</gene>
<dbReference type="PROSITE" id="PS50109">
    <property type="entry name" value="HIS_KIN"/>
    <property type="match status" value="1"/>
</dbReference>
<evidence type="ECO:0000256" key="2">
    <source>
        <dbReference type="ARBA" id="ARBA00012438"/>
    </source>
</evidence>
<dbReference type="InterPro" id="IPR005467">
    <property type="entry name" value="His_kinase_dom"/>
</dbReference>
<dbReference type="InterPro" id="IPR004358">
    <property type="entry name" value="Sig_transdc_His_kin-like_C"/>
</dbReference>
<dbReference type="InterPro" id="IPR036890">
    <property type="entry name" value="HATPase_C_sf"/>
</dbReference>
<dbReference type="Proteomes" id="UP001348817">
    <property type="component" value="Chromosome"/>
</dbReference>
<dbReference type="PROSITE" id="PS50112">
    <property type="entry name" value="PAS"/>
    <property type="match status" value="1"/>
</dbReference>
<evidence type="ECO:0000256" key="3">
    <source>
        <dbReference type="ARBA" id="ARBA00022553"/>
    </source>
</evidence>
<dbReference type="GO" id="GO:0030295">
    <property type="term" value="F:protein kinase activator activity"/>
    <property type="evidence" value="ECO:0007669"/>
    <property type="project" value="TreeGrafter"/>
</dbReference>
<dbReference type="Gene3D" id="1.10.287.130">
    <property type="match status" value="1"/>
</dbReference>
<dbReference type="Pfam" id="PF02518">
    <property type="entry name" value="HATPase_c"/>
    <property type="match status" value="1"/>
</dbReference>
<evidence type="ECO:0000313" key="10">
    <source>
        <dbReference type="Proteomes" id="UP001348817"/>
    </source>
</evidence>
<dbReference type="InterPro" id="IPR036097">
    <property type="entry name" value="HisK_dim/P_sf"/>
</dbReference>
<feature type="domain" description="Histidine kinase" evidence="7">
    <location>
        <begin position="264"/>
        <end position="481"/>
    </location>
</feature>
<keyword evidence="5" id="KW-0418">Kinase</keyword>
<dbReference type="GO" id="GO:0007234">
    <property type="term" value="P:osmosensory signaling via phosphorelay pathway"/>
    <property type="evidence" value="ECO:0007669"/>
    <property type="project" value="TreeGrafter"/>
</dbReference>
<dbReference type="GO" id="GO:0000155">
    <property type="term" value="F:phosphorelay sensor kinase activity"/>
    <property type="evidence" value="ECO:0007669"/>
    <property type="project" value="InterPro"/>
</dbReference>
<dbReference type="CDD" id="cd00130">
    <property type="entry name" value="PAS"/>
    <property type="match status" value="1"/>
</dbReference>
<dbReference type="NCBIfam" id="TIGR00229">
    <property type="entry name" value="sensory_box"/>
    <property type="match status" value="1"/>
</dbReference>
<dbReference type="AlphaFoldDB" id="A0AAU9CQA6"/>
<dbReference type="SMART" id="SM00387">
    <property type="entry name" value="HATPase_c"/>
    <property type="match status" value="1"/>
</dbReference>
<dbReference type="RefSeq" id="WP_338394353.1">
    <property type="nucleotide sequence ID" value="NZ_AP025314.1"/>
</dbReference>
<dbReference type="Pfam" id="PF00512">
    <property type="entry name" value="HisKA"/>
    <property type="match status" value="1"/>
</dbReference>
<comment type="catalytic activity">
    <reaction evidence="1">
        <text>ATP + protein L-histidine = ADP + protein N-phospho-L-histidine.</text>
        <dbReference type="EC" id="2.7.13.3"/>
    </reaction>
</comment>
<dbReference type="InterPro" id="IPR050351">
    <property type="entry name" value="BphY/WalK/GraS-like"/>
</dbReference>
<proteinExistence type="predicted"/>
<dbReference type="Gene3D" id="3.30.450.20">
    <property type="entry name" value="PAS domain"/>
    <property type="match status" value="1"/>
</dbReference>
<dbReference type="SMART" id="SM00388">
    <property type="entry name" value="HisKA"/>
    <property type="match status" value="1"/>
</dbReference>
<evidence type="ECO:0000256" key="5">
    <source>
        <dbReference type="ARBA" id="ARBA00022777"/>
    </source>
</evidence>
<dbReference type="EC" id="2.7.13.3" evidence="2"/>
<name>A0AAU9CQA6_9BACT</name>
<dbReference type="SUPFAM" id="SSF47384">
    <property type="entry name" value="Homodimeric domain of signal transducing histidine kinase"/>
    <property type="match status" value="1"/>
</dbReference>
<dbReference type="Pfam" id="PF13426">
    <property type="entry name" value="PAS_9"/>
    <property type="match status" value="1"/>
</dbReference>
<evidence type="ECO:0000313" key="9">
    <source>
        <dbReference type="EMBL" id="BDD09137.1"/>
    </source>
</evidence>
<dbReference type="EMBL" id="AP025314">
    <property type="protein sequence ID" value="BDD09137.1"/>
    <property type="molecule type" value="Genomic_DNA"/>
</dbReference>
<evidence type="ECO:0000256" key="1">
    <source>
        <dbReference type="ARBA" id="ARBA00000085"/>
    </source>
</evidence>
<keyword evidence="3" id="KW-0597">Phosphoprotein</keyword>
<dbReference type="InterPro" id="IPR003594">
    <property type="entry name" value="HATPase_dom"/>
</dbReference>
<accession>A0AAU9CQA6</accession>
<keyword evidence="10" id="KW-1185">Reference proteome</keyword>
<sequence>MSLNFEDIVQRLSCGVVLLDKKGFFQYANGKALALLQAEGGKLTPESWESCLTEDSKMLLKRLLDLMPDGGGKDKRFSLSFVKQELSSLETRLSSVGEGTFMLEFYSPNGKDDLGADLRKSEECVDEFFSQSPDALLILDKQGEILKAGKVVVNLFGYRQEELTGLRLGRLVVDLPTFAELLSTQSFRAPLPGKTGSKGLECRCLKKNGETFPAWLRVAELQESGRYLVILRDLSETKVSLERLRRFEAALERANHDMEEFAYVSSHDLQEPLRKIRIFGERISSHSGNLLDAKSSDYLRRMLSASGRMQDLINALLSFSRVSARSASLEVVDLNKVLEHVVSDLEIPIEGQSAEVEVGELPFVEGIPSMLRQLFQNLLANAIKFRKTDERPRVEVFVSKNSEEEKDQVEICVRDNGIGFDPAYANKVFQIFQRLEGNRFEGSGVGLAICKKIASIHGGEIKAESKEGVGTTITVTLSVKQV</sequence>
<dbReference type="Gene3D" id="3.30.565.10">
    <property type="entry name" value="Histidine kinase-like ATPase, C-terminal domain"/>
    <property type="match status" value="1"/>
</dbReference>
<evidence type="ECO:0000256" key="6">
    <source>
        <dbReference type="ARBA" id="ARBA00023136"/>
    </source>
</evidence>
<feature type="domain" description="PAS" evidence="8">
    <location>
        <begin position="121"/>
        <end position="165"/>
    </location>
</feature>
<dbReference type="SMART" id="SM00091">
    <property type="entry name" value="PAS"/>
    <property type="match status" value="2"/>
</dbReference>
<evidence type="ECO:0000256" key="4">
    <source>
        <dbReference type="ARBA" id="ARBA00022679"/>
    </source>
</evidence>
<dbReference type="PANTHER" id="PTHR42878:SF15">
    <property type="entry name" value="BACTERIOPHYTOCHROME"/>
    <property type="match status" value="1"/>
</dbReference>
<dbReference type="CDD" id="cd00082">
    <property type="entry name" value="HisKA"/>
    <property type="match status" value="1"/>
</dbReference>
<organism evidence="9 10">
    <name type="scientific">Fulvitalea axinellae</name>
    <dbReference type="NCBI Taxonomy" id="1182444"/>
    <lineage>
        <taxon>Bacteria</taxon>
        <taxon>Pseudomonadati</taxon>
        <taxon>Bacteroidota</taxon>
        <taxon>Cytophagia</taxon>
        <taxon>Cytophagales</taxon>
        <taxon>Persicobacteraceae</taxon>
        <taxon>Fulvitalea</taxon>
    </lineage>
</organism>
<keyword evidence="4" id="KW-0808">Transferase</keyword>
<evidence type="ECO:0000259" key="7">
    <source>
        <dbReference type="PROSITE" id="PS50109"/>
    </source>
</evidence>